<dbReference type="InterPro" id="IPR003034">
    <property type="entry name" value="SAP_dom"/>
</dbReference>
<dbReference type="PROSITE" id="PS50800">
    <property type="entry name" value="SAP"/>
    <property type="match status" value="1"/>
</dbReference>
<feature type="region of interest" description="Disordered" evidence="1">
    <location>
        <begin position="1"/>
        <end position="20"/>
    </location>
</feature>
<feature type="region of interest" description="Disordered" evidence="1">
    <location>
        <begin position="33"/>
        <end position="52"/>
    </location>
</feature>
<dbReference type="Gene3D" id="1.10.720.30">
    <property type="entry name" value="SAP domain"/>
    <property type="match status" value="1"/>
</dbReference>
<evidence type="ECO:0000259" key="2">
    <source>
        <dbReference type="PROSITE" id="PS50800"/>
    </source>
</evidence>
<evidence type="ECO:0000313" key="4">
    <source>
        <dbReference type="Proteomes" id="UP001209540"/>
    </source>
</evidence>
<dbReference type="EMBL" id="JAIXMP010000042">
    <property type="protein sequence ID" value="KAI9247432.1"/>
    <property type="molecule type" value="Genomic_DNA"/>
</dbReference>
<feature type="compositionally biased region" description="Low complexity" evidence="1">
    <location>
        <begin position="1"/>
        <end position="13"/>
    </location>
</feature>
<feature type="region of interest" description="Disordered" evidence="1">
    <location>
        <begin position="148"/>
        <end position="170"/>
    </location>
</feature>
<name>A0AAD5P8Q7_9FUNG</name>
<dbReference type="InterPro" id="IPR036361">
    <property type="entry name" value="SAP_dom_sf"/>
</dbReference>
<accession>A0AAD5P8Q7</accession>
<protein>
    <recommendedName>
        <fullName evidence="2">SAP domain-containing protein</fullName>
    </recommendedName>
</protein>
<sequence length="170" mass="20008">MDQQDPSSLSDQPQPLPFISAPLNIQQQREFEEMVPKRRRRSSSVPPTFHSDHYKKHQVVFAPIQVAADSRPPPPHMLMKPSTPIQIQRLHRHRIPPTSPEQVRAAMDKRLQRMNFNDVTVAELKHMLRHYGHSTTGRKVELIERLQQEQQARQSFQKEDEENNHDENYL</sequence>
<evidence type="ECO:0000256" key="1">
    <source>
        <dbReference type="SAM" id="MobiDB-lite"/>
    </source>
</evidence>
<dbReference type="Proteomes" id="UP001209540">
    <property type="component" value="Unassembled WGS sequence"/>
</dbReference>
<dbReference type="SUPFAM" id="SSF68906">
    <property type="entry name" value="SAP domain"/>
    <property type="match status" value="1"/>
</dbReference>
<evidence type="ECO:0000313" key="3">
    <source>
        <dbReference type="EMBL" id="KAI9247432.1"/>
    </source>
</evidence>
<gene>
    <name evidence="3" type="ORF">BDA99DRAFT_525892</name>
</gene>
<proteinExistence type="predicted"/>
<feature type="non-terminal residue" evidence="3">
    <location>
        <position position="170"/>
    </location>
</feature>
<dbReference type="SMART" id="SM00513">
    <property type="entry name" value="SAP"/>
    <property type="match status" value="1"/>
</dbReference>
<dbReference type="Pfam" id="PF02037">
    <property type="entry name" value="SAP"/>
    <property type="match status" value="1"/>
</dbReference>
<reference evidence="3" key="2">
    <citation type="submission" date="2023-02" db="EMBL/GenBank/DDBJ databases">
        <authorList>
            <consortium name="DOE Joint Genome Institute"/>
            <person name="Mondo S.J."/>
            <person name="Chang Y."/>
            <person name="Wang Y."/>
            <person name="Ahrendt S."/>
            <person name="Andreopoulos W."/>
            <person name="Barry K."/>
            <person name="Beard J."/>
            <person name="Benny G.L."/>
            <person name="Blankenship S."/>
            <person name="Bonito G."/>
            <person name="Cuomo C."/>
            <person name="Desiro A."/>
            <person name="Gervers K.A."/>
            <person name="Hundley H."/>
            <person name="Kuo A."/>
            <person name="LaButti K."/>
            <person name="Lang B.F."/>
            <person name="Lipzen A."/>
            <person name="O'Donnell K."/>
            <person name="Pangilinan J."/>
            <person name="Reynolds N."/>
            <person name="Sandor L."/>
            <person name="Smith M.W."/>
            <person name="Tsang A."/>
            <person name="Grigoriev I.V."/>
            <person name="Stajich J.E."/>
            <person name="Spatafora J.W."/>
        </authorList>
    </citation>
    <scope>NUCLEOTIDE SEQUENCE</scope>
    <source>
        <strain evidence="3">RSA 2281</strain>
    </source>
</reference>
<comment type="caution">
    <text evidence="3">The sequence shown here is derived from an EMBL/GenBank/DDBJ whole genome shotgun (WGS) entry which is preliminary data.</text>
</comment>
<keyword evidence="4" id="KW-1185">Reference proteome</keyword>
<organism evidence="3 4">
    <name type="scientific">Phascolomyces articulosus</name>
    <dbReference type="NCBI Taxonomy" id="60185"/>
    <lineage>
        <taxon>Eukaryota</taxon>
        <taxon>Fungi</taxon>
        <taxon>Fungi incertae sedis</taxon>
        <taxon>Mucoromycota</taxon>
        <taxon>Mucoromycotina</taxon>
        <taxon>Mucoromycetes</taxon>
        <taxon>Mucorales</taxon>
        <taxon>Lichtheimiaceae</taxon>
        <taxon>Phascolomyces</taxon>
    </lineage>
</organism>
<dbReference type="AlphaFoldDB" id="A0AAD5P8Q7"/>
<feature type="domain" description="SAP" evidence="2">
    <location>
        <begin position="116"/>
        <end position="150"/>
    </location>
</feature>
<reference evidence="3" key="1">
    <citation type="journal article" date="2022" name="IScience">
        <title>Evolution of zygomycete secretomes and the origins of terrestrial fungal ecologies.</title>
        <authorList>
            <person name="Chang Y."/>
            <person name="Wang Y."/>
            <person name="Mondo S."/>
            <person name="Ahrendt S."/>
            <person name="Andreopoulos W."/>
            <person name="Barry K."/>
            <person name="Beard J."/>
            <person name="Benny G.L."/>
            <person name="Blankenship S."/>
            <person name="Bonito G."/>
            <person name="Cuomo C."/>
            <person name="Desiro A."/>
            <person name="Gervers K.A."/>
            <person name="Hundley H."/>
            <person name="Kuo A."/>
            <person name="LaButti K."/>
            <person name="Lang B.F."/>
            <person name="Lipzen A."/>
            <person name="O'Donnell K."/>
            <person name="Pangilinan J."/>
            <person name="Reynolds N."/>
            <person name="Sandor L."/>
            <person name="Smith M.E."/>
            <person name="Tsang A."/>
            <person name="Grigoriev I.V."/>
            <person name="Stajich J.E."/>
            <person name="Spatafora J.W."/>
        </authorList>
    </citation>
    <scope>NUCLEOTIDE SEQUENCE</scope>
    <source>
        <strain evidence="3">RSA 2281</strain>
    </source>
</reference>